<comment type="caution">
    <text evidence="2">The sequence shown here is derived from an EMBL/GenBank/DDBJ whole genome shotgun (WGS) entry which is preliminary data.</text>
</comment>
<evidence type="ECO:0000313" key="2">
    <source>
        <dbReference type="EMBL" id="GFE19301.1"/>
    </source>
</evidence>
<evidence type="ECO:0000256" key="1">
    <source>
        <dbReference type="SAM" id="MobiDB-lite"/>
    </source>
</evidence>
<protein>
    <submittedName>
        <fullName evidence="2">Uncharacterized protein</fullName>
    </submittedName>
</protein>
<dbReference type="Proteomes" id="UP000430079">
    <property type="component" value="Unassembled WGS sequence"/>
</dbReference>
<dbReference type="AlphaFoldDB" id="A0A640T9Y8"/>
<organism evidence="2 3">
    <name type="scientific">Streptomyces glebosus</name>
    <dbReference type="NCBI Taxonomy" id="249580"/>
    <lineage>
        <taxon>Bacteria</taxon>
        <taxon>Bacillati</taxon>
        <taxon>Actinomycetota</taxon>
        <taxon>Actinomycetes</taxon>
        <taxon>Kitasatosporales</taxon>
        <taxon>Streptomycetaceae</taxon>
        <taxon>Streptomyces</taxon>
    </lineage>
</organism>
<feature type="region of interest" description="Disordered" evidence="1">
    <location>
        <begin position="62"/>
        <end position="99"/>
    </location>
</feature>
<evidence type="ECO:0000313" key="3">
    <source>
        <dbReference type="Proteomes" id="UP000430079"/>
    </source>
</evidence>
<reference evidence="2 3" key="1">
    <citation type="submission" date="2019-12" db="EMBL/GenBank/DDBJ databases">
        <title>Whole genome shotgun sequence of Streptomyces hygroscopicus subsp. glebosus NBRC 13786.</title>
        <authorList>
            <person name="Ichikawa N."/>
            <person name="Kimura A."/>
            <person name="Kitahashi Y."/>
            <person name="Komaki H."/>
            <person name="Tamura T."/>
        </authorList>
    </citation>
    <scope>NUCLEOTIDE SEQUENCE [LARGE SCALE GENOMIC DNA]</scope>
    <source>
        <strain evidence="2 3">NBRC 13786</strain>
    </source>
</reference>
<proteinExistence type="predicted"/>
<sequence length="99" mass="10695">MEDVTRSFSGADRVVFDGQAGTHLGLHVAAWEADQSSSAWYEKLFDVLQEVVDGLHITDVLNNFNPTSASPPRARRRPPAKAGSPPGIPPAQNAAIRRC</sequence>
<accession>A0A640T9Y8</accession>
<dbReference type="EMBL" id="BLIO01000001">
    <property type="protein sequence ID" value="GFE19301.1"/>
    <property type="molecule type" value="Genomic_DNA"/>
</dbReference>
<keyword evidence="3" id="KW-1185">Reference proteome</keyword>
<gene>
    <name evidence="2" type="ORF">Sgleb_73480</name>
</gene>
<name>A0A640T9Y8_9ACTN</name>